<dbReference type="EMBL" id="UINC01042653">
    <property type="protein sequence ID" value="SVB45586.1"/>
    <property type="molecule type" value="Genomic_DNA"/>
</dbReference>
<accession>A0A382E485</accession>
<reference evidence="1" key="1">
    <citation type="submission" date="2018-05" db="EMBL/GenBank/DDBJ databases">
        <authorList>
            <person name="Lanie J.A."/>
            <person name="Ng W.-L."/>
            <person name="Kazmierczak K.M."/>
            <person name="Andrzejewski T.M."/>
            <person name="Davidsen T.M."/>
            <person name="Wayne K.J."/>
            <person name="Tettelin H."/>
            <person name="Glass J.I."/>
            <person name="Rusch D."/>
            <person name="Podicherti R."/>
            <person name="Tsui H.-C.T."/>
            <person name="Winkler M.E."/>
        </authorList>
    </citation>
    <scope>NUCLEOTIDE SEQUENCE</scope>
</reference>
<gene>
    <name evidence="1" type="ORF">METZ01_LOCUS198440</name>
</gene>
<evidence type="ECO:0000313" key="1">
    <source>
        <dbReference type="EMBL" id="SVB45586.1"/>
    </source>
</evidence>
<proteinExistence type="predicted"/>
<name>A0A382E485_9ZZZZ</name>
<feature type="non-terminal residue" evidence="1">
    <location>
        <position position="32"/>
    </location>
</feature>
<organism evidence="1">
    <name type="scientific">marine metagenome</name>
    <dbReference type="NCBI Taxonomy" id="408172"/>
    <lineage>
        <taxon>unclassified sequences</taxon>
        <taxon>metagenomes</taxon>
        <taxon>ecological metagenomes</taxon>
    </lineage>
</organism>
<dbReference type="AlphaFoldDB" id="A0A382E485"/>
<protein>
    <submittedName>
        <fullName evidence="1">Uncharacterized protein</fullName>
    </submittedName>
</protein>
<sequence>MANRFNGPSKTSTFNTIGYGMDNHHFKLAPVL</sequence>